<name>A0A133UF66_9EURY</name>
<dbReference type="Proteomes" id="UP000070284">
    <property type="component" value="Unassembled WGS sequence"/>
</dbReference>
<comment type="caution">
    <text evidence="1">The sequence shown here is derived from an EMBL/GenBank/DDBJ whole genome shotgun (WGS) entry which is preliminary data.</text>
</comment>
<proteinExistence type="predicted"/>
<protein>
    <submittedName>
        <fullName evidence="1">Uncharacterized protein</fullName>
    </submittedName>
</protein>
<reference evidence="1 2" key="1">
    <citation type="journal article" date="2016" name="Sci. Rep.">
        <title>Metabolic traits of an uncultured archaeal lineage -MSBL1- from brine pools of the Red Sea.</title>
        <authorList>
            <person name="Mwirichia R."/>
            <person name="Alam I."/>
            <person name="Rashid M."/>
            <person name="Vinu M."/>
            <person name="Ba-Alawi W."/>
            <person name="Anthony Kamau A."/>
            <person name="Kamanda Ngugi D."/>
            <person name="Goker M."/>
            <person name="Klenk H.P."/>
            <person name="Bajic V."/>
            <person name="Stingl U."/>
        </authorList>
    </citation>
    <scope>NUCLEOTIDE SEQUENCE [LARGE SCALE GENOMIC DNA]</scope>
    <source>
        <strain evidence="1">SCGC-AAA259E19</strain>
    </source>
</reference>
<accession>A0A133UF66</accession>
<evidence type="ECO:0000313" key="1">
    <source>
        <dbReference type="EMBL" id="KXA92794.1"/>
    </source>
</evidence>
<gene>
    <name evidence="1" type="ORF">AKJ65_07060</name>
</gene>
<organism evidence="1 2">
    <name type="scientific">candidate division MSBL1 archaeon SCGC-AAA259E19</name>
    <dbReference type="NCBI Taxonomy" id="1698264"/>
    <lineage>
        <taxon>Archaea</taxon>
        <taxon>Methanobacteriati</taxon>
        <taxon>Methanobacteriota</taxon>
        <taxon>candidate division MSBL1</taxon>
    </lineage>
</organism>
<sequence length="75" mass="8621">MAAKARGHRTDNKVRLQDAALGWMREIDPEIVSVGYDNYPSRLAEPPRGLTERLIENLERFAEVERKTIRGWRGG</sequence>
<keyword evidence="2" id="KW-1185">Reference proteome</keyword>
<evidence type="ECO:0000313" key="2">
    <source>
        <dbReference type="Proteomes" id="UP000070284"/>
    </source>
</evidence>
<dbReference type="EMBL" id="LHXO01000137">
    <property type="protein sequence ID" value="KXA92794.1"/>
    <property type="molecule type" value="Genomic_DNA"/>
</dbReference>
<dbReference type="AlphaFoldDB" id="A0A133UF66"/>